<evidence type="ECO:0000259" key="7">
    <source>
        <dbReference type="Pfam" id="PF01120"/>
    </source>
</evidence>
<dbReference type="InterPro" id="IPR000421">
    <property type="entry name" value="FA58C"/>
</dbReference>
<evidence type="ECO:0000256" key="2">
    <source>
        <dbReference type="ARBA" id="ARBA00012662"/>
    </source>
</evidence>
<dbReference type="InterPro" id="IPR000933">
    <property type="entry name" value="Glyco_hydro_29"/>
</dbReference>
<sequence length="450" mass="51592">MPLVLARPKLPIPTEEQVQWLERGISGFIHFGVNTFTGREWGLGNEDPNIFNPVKLNTTQWVEAFQSAGANEIILVTKHHDGFMLFPSEYSNHSVISSKWRDGKGDVVRDFVDSCRLLGALPSFYLSPWDRFFYNMTWRPEYNDYYKKTLEVLTTRYGPIYELWWDGANAQPHMTHVYDWKGWYAILKKNQPQCLGGGCGGDNDSFDCGPDTAWGKTESGLGREENWNFHAPSVEFPGEELVFDPLFLDVSIRPGWFYHPNENPKSLEDLVHIYFRSVGLNYQLQLNVPPNPDGLFDEKDVARLREFGEYIRKTFAQDEARKATAAEASSFAEGYPAINVLTNDKFVYWKPEGTESSGYVDLLFDEPVSFNVVMMQEFIRHGQKVSHYSISILEGEDWVEVAKGTTIGVKKMNVLEKPVSTKGVRLTIIDTWNDYVPEISRIGLFTSEYY</sequence>
<dbReference type="GO" id="GO:0004560">
    <property type="term" value="F:alpha-L-fucosidase activity"/>
    <property type="evidence" value="ECO:0007669"/>
    <property type="project" value="UniProtKB-EC"/>
</dbReference>
<dbReference type="Proteomes" id="UP000078348">
    <property type="component" value="Unassembled WGS sequence"/>
</dbReference>
<dbReference type="InterPro" id="IPR057739">
    <property type="entry name" value="Glyco_hydro_29_N"/>
</dbReference>
<dbReference type="InterPro" id="IPR008979">
    <property type="entry name" value="Galactose-bd-like_sf"/>
</dbReference>
<dbReference type="GO" id="GO:0006004">
    <property type="term" value="P:fucose metabolic process"/>
    <property type="evidence" value="ECO:0007669"/>
    <property type="project" value="TreeGrafter"/>
</dbReference>
<keyword evidence="9" id="KW-1185">Reference proteome</keyword>
<dbReference type="OrthoDB" id="6039950at2759"/>
<name>A0A196SAJ6_BLAHN</name>
<proteinExistence type="inferred from homology"/>
<reference evidence="8 9" key="1">
    <citation type="submission" date="2016-05" db="EMBL/GenBank/DDBJ databases">
        <title>Nuclear genome of Blastocystis sp. subtype 1 NandII.</title>
        <authorList>
            <person name="Gentekaki E."/>
            <person name="Curtis B."/>
            <person name="Stairs C."/>
            <person name="Eme L."/>
            <person name="Herman E."/>
            <person name="Klimes V."/>
            <person name="Arias M.C."/>
            <person name="Elias M."/>
            <person name="Hilliou F."/>
            <person name="Klute M."/>
            <person name="Malik S.-B."/>
            <person name="Pightling A."/>
            <person name="Rachubinski R."/>
            <person name="Salas D."/>
            <person name="Schlacht A."/>
            <person name="Suga H."/>
            <person name="Archibald J."/>
            <person name="Ball S.G."/>
            <person name="Clark G."/>
            <person name="Dacks J."/>
            <person name="Van Der Giezen M."/>
            <person name="Tsaousis A."/>
            <person name="Roger A."/>
        </authorList>
    </citation>
    <scope>NUCLEOTIDE SEQUENCE [LARGE SCALE GENOMIC DNA]</scope>
    <source>
        <strain evidence="9">ATCC 50177 / NandII</strain>
    </source>
</reference>
<evidence type="ECO:0000256" key="4">
    <source>
        <dbReference type="ARBA" id="ARBA00022801"/>
    </source>
</evidence>
<organism evidence="8 9">
    <name type="scientific">Blastocystis sp. subtype 1 (strain ATCC 50177 / NandII)</name>
    <dbReference type="NCBI Taxonomy" id="478820"/>
    <lineage>
        <taxon>Eukaryota</taxon>
        <taxon>Sar</taxon>
        <taxon>Stramenopiles</taxon>
        <taxon>Bigyra</taxon>
        <taxon>Opalozoa</taxon>
        <taxon>Opalinata</taxon>
        <taxon>Blastocystidae</taxon>
        <taxon>Blastocystis</taxon>
    </lineage>
</organism>
<evidence type="ECO:0000313" key="9">
    <source>
        <dbReference type="Proteomes" id="UP000078348"/>
    </source>
</evidence>
<dbReference type="AlphaFoldDB" id="A0A196SAJ6"/>
<evidence type="ECO:0000256" key="5">
    <source>
        <dbReference type="ARBA" id="ARBA00023295"/>
    </source>
</evidence>
<evidence type="ECO:0000313" key="8">
    <source>
        <dbReference type="EMBL" id="OAO14080.1"/>
    </source>
</evidence>
<dbReference type="STRING" id="478820.A0A196SAJ6"/>
<dbReference type="EC" id="3.2.1.51" evidence="2"/>
<evidence type="ECO:0000256" key="1">
    <source>
        <dbReference type="ARBA" id="ARBA00007951"/>
    </source>
</evidence>
<comment type="caution">
    <text evidence="8">The sequence shown here is derived from an EMBL/GenBank/DDBJ whole genome shotgun (WGS) entry which is preliminary data.</text>
</comment>
<dbReference type="Gene3D" id="2.60.120.260">
    <property type="entry name" value="Galactose-binding domain-like"/>
    <property type="match status" value="1"/>
</dbReference>
<gene>
    <name evidence="8" type="ORF">AV274_4258</name>
</gene>
<dbReference type="PANTHER" id="PTHR10030:SF37">
    <property type="entry name" value="ALPHA-L-FUCOSIDASE-RELATED"/>
    <property type="match status" value="1"/>
</dbReference>
<keyword evidence="4" id="KW-0378">Hydrolase</keyword>
<dbReference type="EMBL" id="LXWW01000289">
    <property type="protein sequence ID" value="OAO14080.1"/>
    <property type="molecule type" value="Genomic_DNA"/>
</dbReference>
<accession>A0A196SAJ6</accession>
<keyword evidence="5" id="KW-0326">Glycosidase</keyword>
<comment type="similarity">
    <text evidence="1">Belongs to the glycosyl hydrolase 29 family.</text>
</comment>
<dbReference type="SUPFAM" id="SSF49785">
    <property type="entry name" value="Galactose-binding domain-like"/>
    <property type="match status" value="1"/>
</dbReference>
<dbReference type="GO" id="GO:0016139">
    <property type="term" value="P:glycoside catabolic process"/>
    <property type="evidence" value="ECO:0007669"/>
    <property type="project" value="TreeGrafter"/>
</dbReference>
<dbReference type="SMART" id="SM00812">
    <property type="entry name" value="Alpha_L_fucos"/>
    <property type="match status" value="1"/>
</dbReference>
<dbReference type="Pfam" id="PF00754">
    <property type="entry name" value="F5_F8_type_C"/>
    <property type="match status" value="1"/>
</dbReference>
<protein>
    <recommendedName>
        <fullName evidence="2">alpha-L-fucosidase</fullName>
        <ecNumber evidence="2">3.2.1.51</ecNumber>
    </recommendedName>
</protein>
<dbReference type="Gene3D" id="3.20.20.80">
    <property type="entry name" value="Glycosidases"/>
    <property type="match status" value="1"/>
</dbReference>
<keyword evidence="3" id="KW-0732">Signal</keyword>
<dbReference type="Pfam" id="PF01120">
    <property type="entry name" value="Alpha_L_fucos"/>
    <property type="match status" value="1"/>
</dbReference>
<evidence type="ECO:0000256" key="3">
    <source>
        <dbReference type="ARBA" id="ARBA00022729"/>
    </source>
</evidence>
<dbReference type="PANTHER" id="PTHR10030">
    <property type="entry name" value="ALPHA-L-FUCOSIDASE"/>
    <property type="match status" value="1"/>
</dbReference>
<dbReference type="SUPFAM" id="SSF51445">
    <property type="entry name" value="(Trans)glycosidases"/>
    <property type="match status" value="1"/>
</dbReference>
<feature type="domain" description="F5/8 type C" evidence="6">
    <location>
        <begin position="326"/>
        <end position="435"/>
    </location>
</feature>
<evidence type="ECO:0000259" key="6">
    <source>
        <dbReference type="Pfam" id="PF00754"/>
    </source>
</evidence>
<dbReference type="GO" id="GO:0005764">
    <property type="term" value="C:lysosome"/>
    <property type="evidence" value="ECO:0007669"/>
    <property type="project" value="TreeGrafter"/>
</dbReference>
<dbReference type="InterPro" id="IPR017853">
    <property type="entry name" value="GH"/>
</dbReference>
<feature type="domain" description="Glycoside hydrolase family 29 N-terminal" evidence="7">
    <location>
        <begin position="49"/>
        <end position="313"/>
    </location>
</feature>